<evidence type="ECO:0000256" key="1">
    <source>
        <dbReference type="SAM" id="Phobius"/>
    </source>
</evidence>
<dbReference type="KEGG" id="scl:sce5385"/>
<keyword evidence="1" id="KW-1133">Transmembrane helix</keyword>
<dbReference type="BioCyc" id="SCEL448385:SCE_RS27625-MONOMER"/>
<gene>
    <name evidence="2" type="ordered locus">sce5385</name>
</gene>
<sequence>MGETMLTFLGSQILRLPFLIAYVTAIALAFSRYPTQGKPALLAGCGFFLFFMGWLINAVQMYWQISIFRDGGAMQALVRIASLTGLASHLLELVGLVLVMLALFGTRNSPVGGTESIDARNTRA</sequence>
<keyword evidence="3" id="KW-1185">Reference proteome</keyword>
<name>A9FXU2_SORC5</name>
<proteinExistence type="predicted"/>
<accession>A9FXU2</accession>
<feature type="transmembrane region" description="Helical" evidence="1">
    <location>
        <begin position="39"/>
        <end position="59"/>
    </location>
</feature>
<reference evidence="2 3" key="1">
    <citation type="journal article" date="2007" name="Nat. Biotechnol.">
        <title>Complete genome sequence of the myxobacterium Sorangium cellulosum.</title>
        <authorList>
            <person name="Schneiker S."/>
            <person name="Perlova O."/>
            <person name="Kaiser O."/>
            <person name="Gerth K."/>
            <person name="Alici A."/>
            <person name="Altmeyer M.O."/>
            <person name="Bartels D."/>
            <person name="Bekel T."/>
            <person name="Beyer S."/>
            <person name="Bode E."/>
            <person name="Bode H.B."/>
            <person name="Bolten C.J."/>
            <person name="Choudhuri J.V."/>
            <person name="Doss S."/>
            <person name="Elnakady Y.A."/>
            <person name="Frank B."/>
            <person name="Gaigalat L."/>
            <person name="Goesmann A."/>
            <person name="Groeger C."/>
            <person name="Gross F."/>
            <person name="Jelsbak L."/>
            <person name="Jelsbak L."/>
            <person name="Kalinowski J."/>
            <person name="Kegler C."/>
            <person name="Knauber T."/>
            <person name="Konietzny S."/>
            <person name="Kopp M."/>
            <person name="Krause L."/>
            <person name="Krug D."/>
            <person name="Linke B."/>
            <person name="Mahmud T."/>
            <person name="Martinez-Arias R."/>
            <person name="McHardy A.C."/>
            <person name="Merai M."/>
            <person name="Meyer F."/>
            <person name="Mormann S."/>
            <person name="Munoz-Dorado J."/>
            <person name="Perez J."/>
            <person name="Pradella S."/>
            <person name="Rachid S."/>
            <person name="Raddatz G."/>
            <person name="Rosenau F."/>
            <person name="Rueckert C."/>
            <person name="Sasse F."/>
            <person name="Scharfe M."/>
            <person name="Schuster S.C."/>
            <person name="Suen G."/>
            <person name="Treuner-Lange A."/>
            <person name="Velicer G.J."/>
            <person name="Vorholter F.-J."/>
            <person name="Weissman K.J."/>
            <person name="Welch R.D."/>
            <person name="Wenzel S.C."/>
            <person name="Whitworth D.E."/>
            <person name="Wilhelm S."/>
            <person name="Wittmann C."/>
            <person name="Bloecker H."/>
            <person name="Puehler A."/>
            <person name="Mueller R."/>
        </authorList>
    </citation>
    <scope>NUCLEOTIDE SEQUENCE [LARGE SCALE GENOMIC DNA]</scope>
    <source>
        <strain evidence="3">So ce56</strain>
    </source>
</reference>
<dbReference type="RefSeq" id="WP_012238016.1">
    <property type="nucleotide sequence ID" value="NC_010162.1"/>
</dbReference>
<organism evidence="2 3">
    <name type="scientific">Sorangium cellulosum (strain So ce56)</name>
    <name type="common">Polyangium cellulosum (strain So ce56)</name>
    <dbReference type="NCBI Taxonomy" id="448385"/>
    <lineage>
        <taxon>Bacteria</taxon>
        <taxon>Pseudomonadati</taxon>
        <taxon>Myxococcota</taxon>
        <taxon>Polyangia</taxon>
        <taxon>Polyangiales</taxon>
        <taxon>Polyangiaceae</taxon>
        <taxon>Sorangium</taxon>
    </lineage>
</organism>
<feature type="transmembrane region" description="Helical" evidence="1">
    <location>
        <begin position="12"/>
        <end position="33"/>
    </location>
</feature>
<dbReference type="Proteomes" id="UP000002139">
    <property type="component" value="Chromosome"/>
</dbReference>
<protein>
    <submittedName>
        <fullName evidence="2">Membrane protein</fullName>
    </submittedName>
</protein>
<dbReference type="HOGENOM" id="CLU_2002410_0_0_7"/>
<dbReference type="EMBL" id="AM746676">
    <property type="protein sequence ID" value="CAN95548.1"/>
    <property type="molecule type" value="Genomic_DNA"/>
</dbReference>
<feature type="transmembrane region" description="Helical" evidence="1">
    <location>
        <begin position="80"/>
        <end position="104"/>
    </location>
</feature>
<dbReference type="AlphaFoldDB" id="A9FXU2"/>
<keyword evidence="1" id="KW-0812">Transmembrane</keyword>
<evidence type="ECO:0000313" key="3">
    <source>
        <dbReference type="Proteomes" id="UP000002139"/>
    </source>
</evidence>
<evidence type="ECO:0000313" key="2">
    <source>
        <dbReference type="EMBL" id="CAN95548.1"/>
    </source>
</evidence>
<keyword evidence="1" id="KW-0472">Membrane</keyword>
<dbReference type="STRING" id="448385.sce5385"/>